<name>A0ABW3SMM6_9BACT</name>
<feature type="transmembrane region" description="Helical" evidence="1">
    <location>
        <begin position="12"/>
        <end position="32"/>
    </location>
</feature>
<feature type="transmembrane region" description="Helical" evidence="1">
    <location>
        <begin position="197"/>
        <end position="215"/>
    </location>
</feature>
<reference evidence="3" key="1">
    <citation type="journal article" date="2019" name="Int. J. Syst. Evol. Microbiol.">
        <title>The Global Catalogue of Microorganisms (GCM) 10K type strain sequencing project: providing services to taxonomists for standard genome sequencing and annotation.</title>
        <authorList>
            <consortium name="The Broad Institute Genomics Platform"/>
            <consortium name="The Broad Institute Genome Sequencing Center for Infectious Disease"/>
            <person name="Wu L."/>
            <person name="Ma J."/>
        </authorList>
    </citation>
    <scope>NUCLEOTIDE SEQUENCE [LARGE SCALE GENOMIC DNA]</scope>
    <source>
        <strain evidence="3">JCM 31319</strain>
    </source>
</reference>
<feature type="transmembrane region" description="Helical" evidence="1">
    <location>
        <begin position="132"/>
        <end position="150"/>
    </location>
</feature>
<feature type="transmembrane region" description="Helical" evidence="1">
    <location>
        <begin position="170"/>
        <end position="190"/>
    </location>
</feature>
<dbReference type="EMBL" id="JBHTLD010000046">
    <property type="protein sequence ID" value="MFD1185999.1"/>
    <property type="molecule type" value="Genomic_DNA"/>
</dbReference>
<dbReference type="InterPro" id="IPR007354">
    <property type="entry name" value="CruF-like"/>
</dbReference>
<keyword evidence="1" id="KW-1133">Transmembrane helix</keyword>
<evidence type="ECO:0000256" key="1">
    <source>
        <dbReference type="SAM" id="Phobius"/>
    </source>
</evidence>
<evidence type="ECO:0000313" key="3">
    <source>
        <dbReference type="Proteomes" id="UP001597094"/>
    </source>
</evidence>
<feature type="transmembrane region" description="Helical" evidence="1">
    <location>
        <begin position="38"/>
        <end position="56"/>
    </location>
</feature>
<proteinExistence type="predicted"/>
<feature type="transmembrane region" description="Helical" evidence="1">
    <location>
        <begin position="104"/>
        <end position="125"/>
    </location>
</feature>
<dbReference type="RefSeq" id="WP_377524841.1">
    <property type="nucleotide sequence ID" value="NZ_JBHTLD010000046.1"/>
</dbReference>
<keyword evidence="1" id="KW-0472">Membrane</keyword>
<comment type="caution">
    <text evidence="2">The sequence shown here is derived from an EMBL/GenBank/DDBJ whole genome shotgun (WGS) entry which is preliminary data.</text>
</comment>
<dbReference type="PANTHER" id="PTHR39419">
    <property type="entry name" value="SLL0814 PROTEIN"/>
    <property type="match status" value="1"/>
</dbReference>
<gene>
    <name evidence="2" type="ORF">ACFQ2O_07270</name>
</gene>
<organism evidence="2 3">
    <name type="scientific">Pontibacter rugosus</name>
    <dbReference type="NCBI Taxonomy" id="1745966"/>
    <lineage>
        <taxon>Bacteria</taxon>
        <taxon>Pseudomonadati</taxon>
        <taxon>Bacteroidota</taxon>
        <taxon>Cytophagia</taxon>
        <taxon>Cytophagales</taxon>
        <taxon>Hymenobacteraceae</taxon>
        <taxon>Pontibacter</taxon>
    </lineage>
</organism>
<dbReference type="Pfam" id="PF04240">
    <property type="entry name" value="Caroten_synth"/>
    <property type="match status" value="1"/>
</dbReference>
<accession>A0ABW3SMM6</accession>
<sequence length="217" mass="24652">MQYPLTVKTDQRLTISVAILLLFHFCGLIGFHTVYRDWFLSQTPLNLVLATLLLLLNHKGLSLRMLLAFAAVFMAGFAVEAVGVETGAVFGTYYYGDAFGPKFLGVPFVIGMNWAALCFASATLVNKYLRPFWLKALVAAAVPVSIDFLIERVCETFDFWYWQDSQVPLQNFIAWYVCSFLFVLLLIPVLRGSRNPFAPYFLLVQFFFFLVLNITHS</sequence>
<keyword evidence="3" id="KW-1185">Reference proteome</keyword>
<dbReference type="PANTHER" id="PTHR39419:SF1">
    <property type="entry name" value="SLL0814 PROTEIN"/>
    <property type="match status" value="1"/>
</dbReference>
<protein>
    <submittedName>
        <fullName evidence="2">Carotenoid biosynthesis protein</fullName>
    </submittedName>
</protein>
<dbReference type="Proteomes" id="UP001597094">
    <property type="component" value="Unassembled WGS sequence"/>
</dbReference>
<evidence type="ECO:0000313" key="2">
    <source>
        <dbReference type="EMBL" id="MFD1185999.1"/>
    </source>
</evidence>
<feature type="transmembrane region" description="Helical" evidence="1">
    <location>
        <begin position="63"/>
        <end position="84"/>
    </location>
</feature>
<keyword evidence="1" id="KW-0812">Transmembrane</keyword>